<protein>
    <submittedName>
        <fullName evidence="1">Uncharacterized protein</fullName>
    </submittedName>
</protein>
<reference evidence="1 2" key="1">
    <citation type="submission" date="2018-05" db="EMBL/GenBank/DDBJ databases">
        <title>Genome of Sphingosinicella humi QZX222.</title>
        <authorList>
            <person name="Qiao Z."/>
            <person name="Wang G."/>
        </authorList>
    </citation>
    <scope>NUCLEOTIDE SEQUENCE [LARGE SCALE GENOMIC DNA]</scope>
    <source>
        <strain evidence="1 2">QZX222</strain>
    </source>
</reference>
<organism evidence="1 2">
    <name type="scientific">Allosphingosinicella humi</name>
    <dbReference type="NCBI Taxonomy" id="2068657"/>
    <lineage>
        <taxon>Bacteria</taxon>
        <taxon>Pseudomonadati</taxon>
        <taxon>Pseudomonadota</taxon>
        <taxon>Alphaproteobacteria</taxon>
        <taxon>Sphingomonadales</taxon>
        <taxon>Sphingomonadaceae</taxon>
        <taxon>Allosphingosinicella</taxon>
    </lineage>
</organism>
<dbReference type="AlphaFoldDB" id="A0A2U2J0L6"/>
<evidence type="ECO:0000313" key="1">
    <source>
        <dbReference type="EMBL" id="PWG01884.1"/>
    </source>
</evidence>
<dbReference type="EMBL" id="QFFF01000001">
    <property type="protein sequence ID" value="PWG01884.1"/>
    <property type="molecule type" value="Genomic_DNA"/>
</dbReference>
<dbReference type="Proteomes" id="UP000245916">
    <property type="component" value="Unassembled WGS sequence"/>
</dbReference>
<sequence length="120" mass="12409">MTHQSAPLVAPTVADAGRQVAQLRQVLVLVGQIAGREPKTGGEDSALDENARIAAAYDDALPILRRRFDALAAETAAWAAAGVAALIAAGREGEPPKAAAATLADELDHALVRLIALLRI</sequence>
<keyword evidence="2" id="KW-1185">Reference proteome</keyword>
<proteinExistence type="predicted"/>
<evidence type="ECO:0000313" key="2">
    <source>
        <dbReference type="Proteomes" id="UP000245916"/>
    </source>
</evidence>
<dbReference type="OrthoDB" id="7595081at2"/>
<comment type="caution">
    <text evidence="1">The sequence shown here is derived from an EMBL/GenBank/DDBJ whole genome shotgun (WGS) entry which is preliminary data.</text>
</comment>
<gene>
    <name evidence="1" type="ORF">DF286_02600</name>
</gene>
<dbReference type="RefSeq" id="WP_109270024.1">
    <property type="nucleotide sequence ID" value="NZ_QFFF01000001.1"/>
</dbReference>
<name>A0A2U2J0L6_9SPHN</name>
<accession>A0A2U2J0L6</accession>